<dbReference type="PRINTS" id="PR00145">
    <property type="entry name" value="ARGSUCLYASE"/>
</dbReference>
<dbReference type="NCBIfam" id="NF008909">
    <property type="entry name" value="PRK12273.1"/>
    <property type="match status" value="1"/>
</dbReference>
<comment type="miscellaneous">
    <text evidence="3">There are 2 substrate-binding sites: the catalytic A site, and the non-catalytic B site that may play a role in the transfer of substrate or product between the active site and the solvent. Alternatively, the B site may bind allosteric effectors.</text>
</comment>
<evidence type="ECO:0000313" key="6">
    <source>
        <dbReference type="EMBL" id="WBL35947.1"/>
    </source>
</evidence>
<reference evidence="6 7" key="1">
    <citation type="journal article" date="2023" name="ISME J.">
        <title>Thermophilic Dehalococcoidia with unusual traits shed light on an unexpected past.</title>
        <authorList>
            <person name="Palmer M."/>
            <person name="Covington J.K."/>
            <person name="Zhou E.M."/>
            <person name="Thomas S.C."/>
            <person name="Habib N."/>
            <person name="Seymour C.O."/>
            <person name="Lai D."/>
            <person name="Johnston J."/>
            <person name="Hashimi A."/>
            <person name="Jiao J.Y."/>
            <person name="Muok A.R."/>
            <person name="Liu L."/>
            <person name="Xian W.D."/>
            <person name="Zhi X.Y."/>
            <person name="Li M.M."/>
            <person name="Silva L.P."/>
            <person name="Bowen B.P."/>
            <person name="Louie K."/>
            <person name="Briegel A."/>
            <person name="Pett-Ridge J."/>
            <person name="Weber P.K."/>
            <person name="Tocheva E.I."/>
            <person name="Woyke T."/>
            <person name="Northen T.R."/>
            <person name="Mayali X."/>
            <person name="Li W.J."/>
            <person name="Hedlund B.P."/>
        </authorList>
    </citation>
    <scope>NUCLEOTIDE SEQUENCE [LARGE SCALE GENOMIC DNA]</scope>
    <source>
        <strain evidence="6 7">YIM 72310</strain>
    </source>
</reference>
<dbReference type="InterPro" id="IPR005677">
    <property type="entry name" value="Fum_hydII"/>
</dbReference>
<feature type="binding site" evidence="3">
    <location>
        <position position="321"/>
    </location>
    <ligand>
        <name>substrate</name>
    </ligand>
</feature>
<dbReference type="Proteomes" id="UP001212803">
    <property type="component" value="Chromosome"/>
</dbReference>
<sequence length="463" mass="49108">MADATRIERDALGEFPVPADALYGIDTARAIANFPISGRPFPLAIVHALALLKAGAARANRQLGLLDPQLADAIITAATEVAEGRWDDQFPVDIYQTGSGTSTNMNVNEVIANRANELLGGGPRGVYRPVHPNDHVNRGQSSNDVVPTAIHLAAIRRIREHLLPGLYRLESALQAKSAEFDGVIKTGRTHLMDAVPVRLGQEFRGYAGQVERARRRVTAAGEALREVALGGTAVGTGLNTHPEFAGRALAYVSEVARVQLTETTNHFQAQSSIDAIVEASGHLRAAAVALVKIANDLRLMASGPRAGLAEIELPALQPGSSIMPGKVNPVIPEAVIQVAARVVGNDATIGMAGQWGFFELNTMLPVAGAALLESIDLLGNAAAVFAEKCIAGIRATERGPQLVEQGLAIATPLALDIGYDRTAELVKLALAEGITIREAARRELGLDDRALDRLFDFRRMTGA</sequence>
<feature type="domain" description="Fumarate lyase N-terminal" evidence="4">
    <location>
        <begin position="13"/>
        <end position="344"/>
    </location>
</feature>
<dbReference type="InterPro" id="IPR020557">
    <property type="entry name" value="Fumarate_lyase_CS"/>
</dbReference>
<dbReference type="InterPro" id="IPR008948">
    <property type="entry name" value="L-Aspartase-like"/>
</dbReference>
<feature type="binding site" description="in site B" evidence="3">
    <location>
        <begin position="131"/>
        <end position="134"/>
    </location>
    <ligand>
        <name>substrate</name>
    </ligand>
</feature>
<gene>
    <name evidence="3" type="primary">fumC</name>
    <name evidence="6" type="ORF">O0235_14430</name>
</gene>
<accession>A0ABY7M5Y5</accession>
<evidence type="ECO:0000256" key="2">
    <source>
        <dbReference type="ARBA" id="ARBA00023239"/>
    </source>
</evidence>
<dbReference type="InterPro" id="IPR000362">
    <property type="entry name" value="Fumarate_lyase_fam"/>
</dbReference>
<dbReference type="Pfam" id="PF00206">
    <property type="entry name" value="Lyase_1"/>
    <property type="match status" value="1"/>
</dbReference>
<keyword evidence="7" id="KW-1185">Reference proteome</keyword>
<comment type="catalytic activity">
    <reaction evidence="3">
        <text>(S)-malate = fumarate + H2O</text>
        <dbReference type="Rhea" id="RHEA:12460"/>
        <dbReference type="ChEBI" id="CHEBI:15377"/>
        <dbReference type="ChEBI" id="CHEBI:15589"/>
        <dbReference type="ChEBI" id="CHEBI:29806"/>
        <dbReference type="EC" id="4.2.1.2"/>
    </reaction>
</comment>
<organism evidence="6 7">
    <name type="scientific">Tepidiforma flava</name>
    <dbReference type="NCBI Taxonomy" id="3004094"/>
    <lineage>
        <taxon>Bacteria</taxon>
        <taxon>Bacillati</taxon>
        <taxon>Chloroflexota</taxon>
        <taxon>Tepidiformia</taxon>
        <taxon>Tepidiformales</taxon>
        <taxon>Tepidiformaceae</taxon>
        <taxon>Tepidiforma</taxon>
    </lineage>
</organism>
<dbReference type="Gene3D" id="1.10.275.10">
    <property type="entry name" value="Fumarase/aspartase (N-terminal domain)"/>
    <property type="match status" value="1"/>
</dbReference>
<dbReference type="RefSeq" id="WP_270056472.1">
    <property type="nucleotide sequence ID" value="NZ_CP115149.1"/>
</dbReference>
<evidence type="ECO:0000259" key="4">
    <source>
        <dbReference type="Pfam" id="PF00206"/>
    </source>
</evidence>
<feature type="binding site" evidence="3">
    <location>
        <position position="189"/>
    </location>
    <ligand>
        <name>substrate</name>
    </ligand>
</feature>
<comment type="pathway">
    <text evidence="3">Carbohydrate metabolism; tricarboxylic acid cycle; (S)-malate from fumarate: step 1/1.</text>
</comment>
<dbReference type="PANTHER" id="PTHR42696:SF2">
    <property type="entry name" value="ASPARTATE AMMONIA-LYASE"/>
    <property type="match status" value="1"/>
</dbReference>
<dbReference type="Pfam" id="PF10415">
    <property type="entry name" value="FumaraseC_C"/>
    <property type="match status" value="1"/>
</dbReference>
<keyword evidence="3" id="KW-0816">Tricarboxylic acid cycle</keyword>
<name>A0ABY7M5Y5_9CHLR</name>
<evidence type="ECO:0000256" key="3">
    <source>
        <dbReference type="HAMAP-Rule" id="MF_00743"/>
    </source>
</evidence>
<evidence type="ECO:0000313" key="7">
    <source>
        <dbReference type="Proteomes" id="UP001212803"/>
    </source>
</evidence>
<proteinExistence type="inferred from homology"/>
<dbReference type="Gene3D" id="1.10.40.30">
    <property type="entry name" value="Fumarase/aspartase (C-terminal domain)"/>
    <property type="match status" value="1"/>
</dbReference>
<feature type="binding site" evidence="3">
    <location>
        <begin position="326"/>
        <end position="328"/>
    </location>
    <ligand>
        <name>substrate</name>
    </ligand>
</feature>
<dbReference type="InterPro" id="IPR024083">
    <property type="entry name" value="Fumarase/histidase_N"/>
</dbReference>
<keyword evidence="3" id="KW-0963">Cytoplasm</keyword>
<feature type="domain" description="Fumarase C C-terminal" evidence="5">
    <location>
        <begin position="409"/>
        <end position="462"/>
    </location>
</feature>
<feature type="active site" description="Proton donor/acceptor" evidence="3">
    <location>
        <position position="190"/>
    </location>
</feature>
<comment type="subunit">
    <text evidence="3">Homotetramer.</text>
</comment>
<dbReference type="EC" id="4.2.1.2" evidence="3"/>
<feature type="binding site" evidence="3">
    <location>
        <begin position="141"/>
        <end position="143"/>
    </location>
    <ligand>
        <name>substrate</name>
    </ligand>
</feature>
<dbReference type="InterPro" id="IPR018951">
    <property type="entry name" value="Fumarase_C_C"/>
</dbReference>
<dbReference type="SUPFAM" id="SSF48557">
    <property type="entry name" value="L-aspartase-like"/>
    <property type="match status" value="1"/>
</dbReference>
<dbReference type="Gene3D" id="1.20.200.10">
    <property type="entry name" value="Fumarase/aspartase (Central domain)"/>
    <property type="match status" value="1"/>
</dbReference>
<dbReference type="PRINTS" id="PR00149">
    <property type="entry name" value="FUMRATELYASE"/>
</dbReference>
<dbReference type="InterPro" id="IPR051546">
    <property type="entry name" value="Aspartate_Ammonia-Lyase"/>
</dbReference>
<keyword evidence="2 3" id="KW-0456">Lyase</keyword>
<feature type="site" description="Important for catalytic activity" evidence="3">
    <location>
        <position position="333"/>
    </location>
</feature>
<dbReference type="EMBL" id="CP115149">
    <property type="protein sequence ID" value="WBL35947.1"/>
    <property type="molecule type" value="Genomic_DNA"/>
</dbReference>
<dbReference type="PROSITE" id="PS00163">
    <property type="entry name" value="FUMARATE_LYASES"/>
    <property type="match status" value="1"/>
</dbReference>
<comment type="subcellular location">
    <subcellularLocation>
        <location evidence="3">Cytoplasm</location>
    </subcellularLocation>
</comment>
<feature type="active site" evidence="3">
    <location>
        <position position="320"/>
    </location>
</feature>
<dbReference type="HAMAP" id="MF_00743">
    <property type="entry name" value="FumaraseC"/>
    <property type="match status" value="1"/>
</dbReference>
<comment type="similarity">
    <text evidence="1 3">Belongs to the class-II fumarase/aspartase family. Fumarase subfamily.</text>
</comment>
<protein>
    <recommendedName>
        <fullName evidence="3">Fumarate hydratase class II</fullName>
        <shortName evidence="3">Fumarase C</shortName>
        <ecNumber evidence="3">4.2.1.2</ecNumber>
    </recommendedName>
    <alternativeName>
        <fullName evidence="3">Aerobic fumarase</fullName>
    </alternativeName>
    <alternativeName>
        <fullName evidence="3">Iron-independent fumarase</fullName>
    </alternativeName>
</protein>
<comment type="function">
    <text evidence="3">Involved in the TCA cycle. Catalyzes the stereospecific interconversion of fumarate to L-malate.</text>
</comment>
<evidence type="ECO:0000259" key="5">
    <source>
        <dbReference type="Pfam" id="PF10415"/>
    </source>
</evidence>
<feature type="binding site" evidence="3">
    <location>
        <begin position="99"/>
        <end position="101"/>
    </location>
    <ligand>
        <name>substrate</name>
    </ligand>
</feature>
<dbReference type="InterPro" id="IPR022761">
    <property type="entry name" value="Fumarate_lyase_N"/>
</dbReference>
<dbReference type="PANTHER" id="PTHR42696">
    <property type="entry name" value="ASPARTATE AMMONIA-LYASE"/>
    <property type="match status" value="1"/>
</dbReference>
<evidence type="ECO:0000256" key="1">
    <source>
        <dbReference type="ARBA" id="ARBA00009084"/>
    </source>
</evidence>